<dbReference type="EMBL" id="BAABGL010000035">
    <property type="protein sequence ID" value="GAA4395489.1"/>
    <property type="molecule type" value="Genomic_DNA"/>
</dbReference>
<proteinExistence type="predicted"/>
<comment type="caution">
    <text evidence="1">The sequence shown here is derived from an EMBL/GenBank/DDBJ whole genome shotgun (WGS) entry which is preliminary data.</text>
</comment>
<name>A0ABP8JSQ7_9MICO</name>
<keyword evidence="2" id="KW-1185">Reference proteome</keyword>
<evidence type="ECO:0000313" key="2">
    <source>
        <dbReference type="Proteomes" id="UP001500642"/>
    </source>
</evidence>
<protein>
    <recommendedName>
        <fullName evidence="3">DUF222 domain-containing protein</fullName>
    </recommendedName>
</protein>
<evidence type="ECO:0008006" key="3">
    <source>
        <dbReference type="Google" id="ProtNLM"/>
    </source>
</evidence>
<gene>
    <name evidence="1" type="ORF">GCM10023167_25900</name>
</gene>
<accession>A0ABP8JSQ7</accession>
<sequence>MHRWQVGHALEDEVIQTLSLEGLQALVDLALEIKGEQAILSSVVAKLGNDKLSGTDASAWQAQASVDEPTLRSAIADAATAKDKEWFKREDRGEELAAIVIAHGGGLENTHLLQVIGELRDFVYPAALEPVDIPEQSANG</sequence>
<dbReference type="Proteomes" id="UP001500642">
    <property type="component" value="Unassembled WGS sequence"/>
</dbReference>
<reference evidence="2" key="1">
    <citation type="journal article" date="2019" name="Int. J. Syst. Evol. Microbiol.">
        <title>The Global Catalogue of Microorganisms (GCM) 10K type strain sequencing project: providing services to taxonomists for standard genome sequencing and annotation.</title>
        <authorList>
            <consortium name="The Broad Institute Genomics Platform"/>
            <consortium name="The Broad Institute Genome Sequencing Center for Infectious Disease"/>
            <person name="Wu L."/>
            <person name="Ma J."/>
        </authorList>
    </citation>
    <scope>NUCLEOTIDE SEQUENCE [LARGE SCALE GENOMIC DNA]</scope>
    <source>
        <strain evidence="2">JCM 17808</strain>
    </source>
</reference>
<organism evidence="1 2">
    <name type="scientific">Brevibacterium pityocampae</name>
    <dbReference type="NCBI Taxonomy" id="506594"/>
    <lineage>
        <taxon>Bacteria</taxon>
        <taxon>Bacillati</taxon>
        <taxon>Actinomycetota</taxon>
        <taxon>Actinomycetes</taxon>
        <taxon>Micrococcales</taxon>
        <taxon>Brevibacteriaceae</taxon>
        <taxon>Brevibacterium</taxon>
    </lineage>
</organism>
<evidence type="ECO:0000313" key="1">
    <source>
        <dbReference type="EMBL" id="GAA4395489.1"/>
    </source>
</evidence>